<feature type="transmembrane region" description="Helical" evidence="1">
    <location>
        <begin position="28"/>
        <end position="46"/>
    </location>
</feature>
<sequence>MTKSFSHACHCIYRSSTPDKALFPASNAQVIVLPCGTVTWLPFVTIRSRCPMRKRPMKGHVECSIKIGSWVYSGRFVSINLKRKEVDLTEFEDTNPDWTLANMKLINESRFHLLDKVYEEYPSFTFNVTLKPRW</sequence>
<dbReference type="InterPro" id="IPR036734">
    <property type="entry name" value="Neur_chan_lig-bd_sf"/>
</dbReference>
<keyword evidence="1" id="KW-0812">Transmembrane</keyword>
<dbReference type="Pfam" id="PF02931">
    <property type="entry name" value="Neur_chan_LBD"/>
    <property type="match status" value="1"/>
</dbReference>
<evidence type="ECO:0000256" key="1">
    <source>
        <dbReference type="SAM" id="Phobius"/>
    </source>
</evidence>
<evidence type="ECO:0000313" key="4">
    <source>
        <dbReference type="Proteomes" id="UP001054837"/>
    </source>
</evidence>
<feature type="domain" description="Neurotransmitter-gated ion-channel ligand-binding" evidence="2">
    <location>
        <begin position="25"/>
        <end position="131"/>
    </location>
</feature>
<dbReference type="Gene3D" id="2.70.170.10">
    <property type="entry name" value="Neurotransmitter-gated ion-channel ligand-binding domain"/>
    <property type="match status" value="1"/>
</dbReference>
<dbReference type="Proteomes" id="UP001054837">
    <property type="component" value="Unassembled WGS sequence"/>
</dbReference>
<dbReference type="EMBL" id="BPLQ01006551">
    <property type="protein sequence ID" value="GIY23442.1"/>
    <property type="molecule type" value="Genomic_DNA"/>
</dbReference>
<name>A0AAV4RTL1_9ARAC</name>
<proteinExistence type="predicted"/>
<comment type="caution">
    <text evidence="3">The sequence shown here is derived from an EMBL/GenBank/DDBJ whole genome shotgun (WGS) entry which is preliminary data.</text>
</comment>
<keyword evidence="1" id="KW-0472">Membrane</keyword>
<dbReference type="SUPFAM" id="SSF63712">
    <property type="entry name" value="Nicotinic receptor ligand binding domain-like"/>
    <property type="match status" value="1"/>
</dbReference>
<dbReference type="GO" id="GO:0005230">
    <property type="term" value="F:extracellular ligand-gated monoatomic ion channel activity"/>
    <property type="evidence" value="ECO:0007669"/>
    <property type="project" value="InterPro"/>
</dbReference>
<keyword evidence="4" id="KW-1185">Reference proteome</keyword>
<dbReference type="InterPro" id="IPR006202">
    <property type="entry name" value="Neur_chan_lig-bd"/>
</dbReference>
<protein>
    <submittedName>
        <fullName evidence="3">Neuronal acetylcholine receptor subunit alpha-7</fullName>
    </submittedName>
</protein>
<dbReference type="AlphaFoldDB" id="A0AAV4RTL1"/>
<reference evidence="3 4" key="1">
    <citation type="submission" date="2021-06" db="EMBL/GenBank/DDBJ databases">
        <title>Caerostris darwini draft genome.</title>
        <authorList>
            <person name="Kono N."/>
            <person name="Arakawa K."/>
        </authorList>
    </citation>
    <scope>NUCLEOTIDE SEQUENCE [LARGE SCALE GENOMIC DNA]</scope>
</reference>
<keyword evidence="1" id="KW-1133">Transmembrane helix</keyword>
<organism evidence="3 4">
    <name type="scientific">Caerostris darwini</name>
    <dbReference type="NCBI Taxonomy" id="1538125"/>
    <lineage>
        <taxon>Eukaryota</taxon>
        <taxon>Metazoa</taxon>
        <taxon>Ecdysozoa</taxon>
        <taxon>Arthropoda</taxon>
        <taxon>Chelicerata</taxon>
        <taxon>Arachnida</taxon>
        <taxon>Araneae</taxon>
        <taxon>Araneomorphae</taxon>
        <taxon>Entelegynae</taxon>
        <taxon>Araneoidea</taxon>
        <taxon>Araneidae</taxon>
        <taxon>Caerostris</taxon>
    </lineage>
</organism>
<dbReference type="GO" id="GO:0016020">
    <property type="term" value="C:membrane"/>
    <property type="evidence" value="ECO:0007669"/>
    <property type="project" value="InterPro"/>
</dbReference>
<evidence type="ECO:0000313" key="3">
    <source>
        <dbReference type="EMBL" id="GIY23442.1"/>
    </source>
</evidence>
<evidence type="ECO:0000259" key="2">
    <source>
        <dbReference type="Pfam" id="PF02931"/>
    </source>
</evidence>
<gene>
    <name evidence="3" type="primary">CHRNA7_3</name>
    <name evidence="3" type="ORF">CDAR_456001</name>
</gene>
<accession>A0AAV4RTL1</accession>
<keyword evidence="3" id="KW-0675">Receptor</keyword>